<sequence length="553" mass="60341">MSDFDDELLELVDGSGKDKERKRKREGGKSKHASKRRKADVSDDDPESEEGGGPSASNSDPDPYPLQGKFIDEDDMQRLLDLPEIEREQIIAARMEERQKVLDKKALAALIKEQRSGIGGGDSDGPTGVAKAAKRQHTARGATKEKSSKLDELKAKRKAKDEKAKNRNSPKRDRSSSPMEMETDSESSEDEDGVITKDEEEEEKERKLILGSKHKSSKDGAESEQDETPATLEDLERVRLSRSAIAKYLLNAMKDALGREEAVYRICMISELTPDLVKPYKIDEKMFDRQAELVHGKAKKRFNLDKVSNAKFEQKEFERLKATFHSERVLSRSDIAAILAKSRSISLNTANGGAGAGAGAGAGTAHWVKLERSRLLQARTLAERRLDHKEVAELDAQIAEFDKMHGKSGGGGGGAGDLGGDDDSSLGKSRDGTKSSSGSDVLMKLSEKNRKANAEAVRKAEQMEVERRRRERKAQSGTSTPVPIDPSARLRTVPRTSINKTPTPVPSRSGTPSVALAPTPLKAGSKGPTGNGTPVKSFEAKVMADIEVDLGDF</sequence>
<evidence type="ECO:0000313" key="3">
    <source>
        <dbReference type="EMBL" id="KAE9403151.1"/>
    </source>
</evidence>
<evidence type="ECO:0000259" key="2">
    <source>
        <dbReference type="SMART" id="SM00719"/>
    </source>
</evidence>
<feature type="compositionally biased region" description="Basic and acidic residues" evidence="1">
    <location>
        <begin position="142"/>
        <end position="175"/>
    </location>
</feature>
<feature type="compositionally biased region" description="Acidic residues" evidence="1">
    <location>
        <begin position="1"/>
        <end position="10"/>
    </location>
</feature>
<dbReference type="Proteomes" id="UP000799118">
    <property type="component" value="Unassembled WGS sequence"/>
</dbReference>
<dbReference type="OrthoDB" id="166375at2759"/>
<dbReference type="Pfam" id="PF03126">
    <property type="entry name" value="Plus-3"/>
    <property type="match status" value="1"/>
</dbReference>
<feature type="compositionally biased region" description="Acidic residues" evidence="1">
    <location>
        <begin position="181"/>
        <end position="203"/>
    </location>
</feature>
<accession>A0A6A4HYQ6</accession>
<feature type="region of interest" description="Disordered" evidence="1">
    <location>
        <begin position="113"/>
        <end position="232"/>
    </location>
</feature>
<proteinExistence type="predicted"/>
<feature type="region of interest" description="Disordered" evidence="1">
    <location>
        <begin position="1"/>
        <end position="69"/>
    </location>
</feature>
<feature type="compositionally biased region" description="Basic residues" evidence="1">
    <location>
        <begin position="20"/>
        <end position="38"/>
    </location>
</feature>
<keyword evidence="4" id="KW-1185">Reference proteome</keyword>
<dbReference type="SMART" id="SM00719">
    <property type="entry name" value="Plus3"/>
    <property type="match status" value="1"/>
</dbReference>
<name>A0A6A4HYQ6_9AGAR</name>
<dbReference type="EMBL" id="ML769428">
    <property type="protein sequence ID" value="KAE9403151.1"/>
    <property type="molecule type" value="Genomic_DNA"/>
</dbReference>
<dbReference type="GO" id="GO:0003677">
    <property type="term" value="F:DNA binding"/>
    <property type="evidence" value="ECO:0007669"/>
    <property type="project" value="InterPro"/>
</dbReference>
<dbReference type="InterPro" id="IPR004343">
    <property type="entry name" value="Plus-3_dom"/>
</dbReference>
<feature type="compositionally biased region" description="Polar residues" evidence="1">
    <location>
        <begin position="494"/>
        <end position="512"/>
    </location>
</feature>
<dbReference type="SUPFAM" id="SSF159042">
    <property type="entry name" value="Plus3-like"/>
    <property type="match status" value="1"/>
</dbReference>
<feature type="compositionally biased region" description="Basic and acidic residues" evidence="1">
    <location>
        <begin position="445"/>
        <end position="468"/>
    </location>
</feature>
<dbReference type="InterPro" id="IPR036128">
    <property type="entry name" value="Plus3-like_sf"/>
</dbReference>
<reference evidence="3" key="1">
    <citation type="journal article" date="2019" name="Environ. Microbiol.">
        <title>Fungal ecological strategies reflected in gene transcription - a case study of two litter decomposers.</title>
        <authorList>
            <person name="Barbi F."/>
            <person name="Kohler A."/>
            <person name="Barry K."/>
            <person name="Baskaran P."/>
            <person name="Daum C."/>
            <person name="Fauchery L."/>
            <person name="Ihrmark K."/>
            <person name="Kuo A."/>
            <person name="LaButti K."/>
            <person name="Lipzen A."/>
            <person name="Morin E."/>
            <person name="Grigoriev I.V."/>
            <person name="Henrissat B."/>
            <person name="Lindahl B."/>
            <person name="Martin F."/>
        </authorList>
    </citation>
    <scope>NUCLEOTIDE SEQUENCE</scope>
    <source>
        <strain evidence="3">JB14</strain>
    </source>
</reference>
<feature type="region of interest" description="Disordered" evidence="1">
    <location>
        <begin position="403"/>
        <end position="535"/>
    </location>
</feature>
<dbReference type="Gene3D" id="3.90.70.200">
    <property type="entry name" value="Plus-3 domain"/>
    <property type="match status" value="1"/>
</dbReference>
<feature type="domain" description="Plus3" evidence="2">
    <location>
        <begin position="229"/>
        <end position="326"/>
    </location>
</feature>
<protein>
    <recommendedName>
        <fullName evidence="2">Plus3 domain-containing protein</fullName>
    </recommendedName>
</protein>
<evidence type="ECO:0000256" key="1">
    <source>
        <dbReference type="SAM" id="MobiDB-lite"/>
    </source>
</evidence>
<organism evidence="3 4">
    <name type="scientific">Gymnopus androsaceus JB14</name>
    <dbReference type="NCBI Taxonomy" id="1447944"/>
    <lineage>
        <taxon>Eukaryota</taxon>
        <taxon>Fungi</taxon>
        <taxon>Dikarya</taxon>
        <taxon>Basidiomycota</taxon>
        <taxon>Agaricomycotina</taxon>
        <taxon>Agaricomycetes</taxon>
        <taxon>Agaricomycetidae</taxon>
        <taxon>Agaricales</taxon>
        <taxon>Marasmiineae</taxon>
        <taxon>Omphalotaceae</taxon>
        <taxon>Gymnopus</taxon>
    </lineage>
</organism>
<evidence type="ECO:0000313" key="4">
    <source>
        <dbReference type="Proteomes" id="UP000799118"/>
    </source>
</evidence>
<gene>
    <name evidence="3" type="ORF">BT96DRAFT_1017214</name>
</gene>
<dbReference type="AlphaFoldDB" id="A0A6A4HYQ6"/>
<feature type="compositionally biased region" description="Gly residues" evidence="1">
    <location>
        <begin position="407"/>
        <end position="418"/>
    </location>
</feature>